<dbReference type="EMBL" id="MU859089">
    <property type="protein sequence ID" value="KAK3954526.1"/>
    <property type="molecule type" value="Genomic_DNA"/>
</dbReference>
<dbReference type="AlphaFoldDB" id="A0AAN6NZ33"/>
<evidence type="ECO:0000256" key="1">
    <source>
        <dbReference type="SAM" id="MobiDB-lite"/>
    </source>
</evidence>
<reference evidence="2" key="1">
    <citation type="journal article" date="2023" name="Mol. Phylogenet. Evol.">
        <title>Genome-scale phylogeny and comparative genomics of the fungal order Sordariales.</title>
        <authorList>
            <person name="Hensen N."/>
            <person name="Bonometti L."/>
            <person name="Westerberg I."/>
            <person name="Brannstrom I.O."/>
            <person name="Guillou S."/>
            <person name="Cros-Aarteil S."/>
            <person name="Calhoun S."/>
            <person name="Haridas S."/>
            <person name="Kuo A."/>
            <person name="Mondo S."/>
            <person name="Pangilinan J."/>
            <person name="Riley R."/>
            <person name="LaButti K."/>
            <person name="Andreopoulos B."/>
            <person name="Lipzen A."/>
            <person name="Chen C."/>
            <person name="Yan M."/>
            <person name="Daum C."/>
            <person name="Ng V."/>
            <person name="Clum A."/>
            <person name="Steindorff A."/>
            <person name="Ohm R.A."/>
            <person name="Martin F."/>
            <person name="Silar P."/>
            <person name="Natvig D.O."/>
            <person name="Lalanne C."/>
            <person name="Gautier V."/>
            <person name="Ament-Velasquez S.L."/>
            <person name="Kruys A."/>
            <person name="Hutchinson M.I."/>
            <person name="Powell A.J."/>
            <person name="Barry K."/>
            <person name="Miller A.N."/>
            <person name="Grigoriev I.V."/>
            <person name="Debuchy R."/>
            <person name="Gladieux P."/>
            <person name="Hiltunen Thoren M."/>
            <person name="Johannesson H."/>
        </authorList>
    </citation>
    <scope>NUCLEOTIDE SEQUENCE</scope>
    <source>
        <strain evidence="2">CBS 626.80</strain>
    </source>
</reference>
<feature type="compositionally biased region" description="Acidic residues" evidence="1">
    <location>
        <begin position="113"/>
        <end position="140"/>
    </location>
</feature>
<reference evidence="2" key="2">
    <citation type="submission" date="2023-06" db="EMBL/GenBank/DDBJ databases">
        <authorList>
            <consortium name="Lawrence Berkeley National Laboratory"/>
            <person name="Mondo S.J."/>
            <person name="Hensen N."/>
            <person name="Bonometti L."/>
            <person name="Westerberg I."/>
            <person name="Brannstrom I.O."/>
            <person name="Guillou S."/>
            <person name="Cros-Aarteil S."/>
            <person name="Calhoun S."/>
            <person name="Haridas S."/>
            <person name="Kuo A."/>
            <person name="Pangilinan J."/>
            <person name="Riley R."/>
            <person name="Labutti K."/>
            <person name="Andreopoulos B."/>
            <person name="Lipzen A."/>
            <person name="Chen C."/>
            <person name="Yanf M."/>
            <person name="Daum C."/>
            <person name="Ng V."/>
            <person name="Clum A."/>
            <person name="Steindorff A."/>
            <person name="Ohm R."/>
            <person name="Martin F."/>
            <person name="Silar P."/>
            <person name="Natvig D."/>
            <person name="Lalanne C."/>
            <person name="Gautier V."/>
            <person name="Ament-Velasquez S.L."/>
            <person name="Kruys A."/>
            <person name="Hutchinson M.I."/>
            <person name="Powell A.J."/>
            <person name="Barry K."/>
            <person name="Miller A.N."/>
            <person name="Grigoriev I.V."/>
            <person name="Debuchy R."/>
            <person name="Gladieux P."/>
            <person name="Thoren M.H."/>
            <person name="Johannesson H."/>
        </authorList>
    </citation>
    <scope>NUCLEOTIDE SEQUENCE</scope>
    <source>
        <strain evidence="2">CBS 626.80</strain>
    </source>
</reference>
<protein>
    <submittedName>
        <fullName evidence="2">Uncharacterized protein</fullName>
    </submittedName>
</protein>
<proteinExistence type="predicted"/>
<keyword evidence="3" id="KW-1185">Reference proteome</keyword>
<accession>A0AAN6NZ33</accession>
<feature type="region of interest" description="Disordered" evidence="1">
    <location>
        <begin position="1"/>
        <end position="35"/>
    </location>
</feature>
<dbReference type="Proteomes" id="UP001303222">
    <property type="component" value="Unassembled WGS sequence"/>
</dbReference>
<name>A0AAN6NZ33_9PEZI</name>
<evidence type="ECO:0000313" key="3">
    <source>
        <dbReference type="Proteomes" id="UP001303222"/>
    </source>
</evidence>
<sequence length="449" mass="51108">MTTSSRKAGTQRYAPYQTRAKNMRPSAMATPSPTITDADGDVDMFLLQAQLGISSPSFTEFYYTPGDNSSAKLELHGGYVARGNPTTPRRKPKDLVYPTIEVALSPSTKGSDTDEAGFDEEDESENDYDDDSADDEDIDDNWGYHSGHTQTLSKRLTRETSRNPAYSSNSNWDQYEEVPRHLVDYAKVIKHVSGYEDWNEEQRHLHKLIFLRGLHPVMPASWRWSFKMWGIAEGNLTHVFAPDDSRKEVVIKAYGNELAACKALESVFLCTQRILDFERLGQRELMGPYTAKVISHYWKWALKDAALDKCKFPPLLLVLEYEYDRRQDFAHEVSASVRKRVEGVAQRWCGVLMDEDTGEYVAEPPTIFVFTVVQHTLVLSTYDAASPEQGVVQIEEVKFNARGLWLWNSLTVAIAVHMARDTLMRARTYGFIREPGRRRGKKVQKDPDA</sequence>
<feature type="region of interest" description="Disordered" evidence="1">
    <location>
        <begin position="101"/>
        <end position="170"/>
    </location>
</feature>
<organism evidence="2 3">
    <name type="scientific">Pseudoneurospora amorphoporcata</name>
    <dbReference type="NCBI Taxonomy" id="241081"/>
    <lineage>
        <taxon>Eukaryota</taxon>
        <taxon>Fungi</taxon>
        <taxon>Dikarya</taxon>
        <taxon>Ascomycota</taxon>
        <taxon>Pezizomycotina</taxon>
        <taxon>Sordariomycetes</taxon>
        <taxon>Sordariomycetidae</taxon>
        <taxon>Sordariales</taxon>
        <taxon>Sordariaceae</taxon>
        <taxon>Pseudoneurospora</taxon>
    </lineage>
</organism>
<comment type="caution">
    <text evidence="2">The sequence shown here is derived from an EMBL/GenBank/DDBJ whole genome shotgun (WGS) entry which is preliminary data.</text>
</comment>
<gene>
    <name evidence="2" type="ORF">QBC32DRAFT_207684</name>
</gene>
<evidence type="ECO:0000313" key="2">
    <source>
        <dbReference type="EMBL" id="KAK3954526.1"/>
    </source>
</evidence>